<proteinExistence type="predicted"/>
<evidence type="ECO:0000313" key="3">
    <source>
        <dbReference type="Proteomes" id="UP000034076"/>
    </source>
</evidence>
<evidence type="ECO:0000256" key="1">
    <source>
        <dbReference type="SAM" id="Phobius"/>
    </source>
</evidence>
<protein>
    <recommendedName>
        <fullName evidence="4">DUF4367 domain-containing protein</fullName>
    </recommendedName>
</protein>
<accession>A0A0M2NFV5</accession>
<evidence type="ECO:0000313" key="2">
    <source>
        <dbReference type="EMBL" id="KKI51033.1"/>
    </source>
</evidence>
<sequence>MKKRDFYKKIKQYPELFDEVEQNEQEEDAGFQIAEKDIPPIPQWFYDYEEQERRKAKRKRKARTLAAVPVCAALVFVFLITPIGGVFADNVYNFFVALNQNSGEVSTYYGPDDSHTFIQEKRPEKQQFPDTKAVRSQYDIVFAENEVYQPDQITVSEIENLGYQVELSYTVDSNVVTIINLYYFVLMQQTGSTIATSENFEQIDTSLQDGTHITGIYDDEGAIASGFNDKLDVTFMTDTLPYDQLIDFIQTTTIR</sequence>
<name>A0A0M2NFV5_9FIRM</name>
<evidence type="ECO:0008006" key="4">
    <source>
        <dbReference type="Google" id="ProtNLM"/>
    </source>
</evidence>
<keyword evidence="1" id="KW-1133">Transmembrane helix</keyword>
<organism evidence="2 3">
    <name type="scientific">Christensenella hongkongensis</name>
    <dbReference type="NCBI Taxonomy" id="270498"/>
    <lineage>
        <taxon>Bacteria</taxon>
        <taxon>Bacillati</taxon>
        <taxon>Bacillota</taxon>
        <taxon>Clostridia</taxon>
        <taxon>Christensenellales</taxon>
        <taxon>Christensenellaceae</taxon>
        <taxon>Christensenella</taxon>
    </lineage>
</organism>
<dbReference type="EMBL" id="LAYJ01000088">
    <property type="protein sequence ID" value="KKI51033.1"/>
    <property type="molecule type" value="Genomic_DNA"/>
</dbReference>
<reference evidence="2 3" key="1">
    <citation type="submission" date="2015-04" db="EMBL/GenBank/DDBJ databases">
        <title>Draft genome sequence of bacteremic isolate Catabacter hongkongensis type strain HKU16T.</title>
        <authorList>
            <person name="Lau S.K."/>
            <person name="Teng J.L."/>
            <person name="Huang Y."/>
            <person name="Curreem S.O."/>
            <person name="Tsui S.K."/>
            <person name="Woo P.C."/>
        </authorList>
    </citation>
    <scope>NUCLEOTIDE SEQUENCE [LARGE SCALE GENOMIC DNA]</scope>
    <source>
        <strain evidence="2 3">HKU16</strain>
    </source>
</reference>
<keyword evidence="1" id="KW-0472">Membrane</keyword>
<dbReference type="RefSeq" id="WP_046443296.1">
    <property type="nucleotide sequence ID" value="NZ_LAYJ01000088.1"/>
</dbReference>
<gene>
    <name evidence="2" type="ORF">CHK_1420</name>
</gene>
<dbReference type="Proteomes" id="UP000034076">
    <property type="component" value="Unassembled WGS sequence"/>
</dbReference>
<keyword evidence="1" id="KW-0812">Transmembrane</keyword>
<feature type="transmembrane region" description="Helical" evidence="1">
    <location>
        <begin position="64"/>
        <end position="88"/>
    </location>
</feature>
<dbReference type="AlphaFoldDB" id="A0A0M2NFV5"/>
<comment type="caution">
    <text evidence="2">The sequence shown here is derived from an EMBL/GenBank/DDBJ whole genome shotgun (WGS) entry which is preliminary data.</text>
</comment>
<keyword evidence="3" id="KW-1185">Reference proteome</keyword>